<evidence type="ECO:0000259" key="2">
    <source>
        <dbReference type="Pfam" id="PF13938"/>
    </source>
</evidence>
<dbReference type="Pfam" id="PF13938">
    <property type="entry name" value="DUF4213"/>
    <property type="match status" value="1"/>
</dbReference>
<sequence length="300" mass="32724">MFMFFNDAVLERRKEMNMIVKRQESILEEVLNQLKVLLGESVYELTIERVVIGVFFTGVKLSNGQGGICATPIKVMPDAVCCSSSTGRMPRAGMLKGRRALEIAEEAIREGDTALKKALSIAILSALSATSWVNDPPQDYVIKRNTDPLDMVFSRDKNVAVVGALGPLLKKLKTGEVSYRVLEMDISTLKPEEIPYFCPPEKAAETLPWADIIISTGTTLINDSLEELLKAARPDAEFIVVGPSASILPGPLFDRGVSSVGGVLVTDADQLLDILGEAGAGYHFYGRCADKITLYPRKDN</sequence>
<dbReference type="KEGG" id="swo:Swol_1692"/>
<proteinExistence type="predicted"/>
<feature type="domain" description="DUF4213" evidence="2">
    <location>
        <begin position="38"/>
        <end position="128"/>
    </location>
</feature>
<dbReference type="SUPFAM" id="SSF159713">
    <property type="entry name" value="Dhaf3308-like"/>
    <property type="match status" value="1"/>
</dbReference>
<dbReference type="InterPro" id="IPR007161">
    <property type="entry name" value="DUF364"/>
</dbReference>
<dbReference type="InterPro" id="IPR025251">
    <property type="entry name" value="DUF4213"/>
</dbReference>
<name>Q0AWB4_SYNWW</name>
<feature type="domain" description="Putative heavy-metal chelation" evidence="1">
    <location>
        <begin position="148"/>
        <end position="292"/>
    </location>
</feature>
<dbReference type="Gene3D" id="3.40.50.11590">
    <property type="match status" value="1"/>
</dbReference>
<evidence type="ECO:0000313" key="3">
    <source>
        <dbReference type="EMBL" id="ABI68990.1"/>
    </source>
</evidence>
<dbReference type="eggNOG" id="COG2014">
    <property type="taxonomic scope" value="Bacteria"/>
</dbReference>
<dbReference type="AlphaFoldDB" id="Q0AWB4"/>
<evidence type="ECO:0000313" key="4">
    <source>
        <dbReference type="Proteomes" id="UP000001968"/>
    </source>
</evidence>
<protein>
    <recommendedName>
        <fullName evidence="5">Fis family transcriptional regulator</fullName>
    </recommendedName>
</protein>
<accession>Q0AWB4</accession>
<evidence type="ECO:0000259" key="1">
    <source>
        <dbReference type="Pfam" id="PF04016"/>
    </source>
</evidence>
<dbReference type="SMR" id="Q0AWB4"/>
<keyword evidence="4" id="KW-1185">Reference proteome</keyword>
<dbReference type="STRING" id="335541.Swol_1692"/>
<gene>
    <name evidence="3" type="ordered locus">Swol_1692</name>
</gene>
<organism evidence="3 4">
    <name type="scientific">Syntrophomonas wolfei subsp. wolfei (strain DSM 2245B / Goettingen)</name>
    <dbReference type="NCBI Taxonomy" id="335541"/>
    <lineage>
        <taxon>Bacteria</taxon>
        <taxon>Bacillati</taxon>
        <taxon>Bacillota</taxon>
        <taxon>Clostridia</taxon>
        <taxon>Eubacteriales</taxon>
        <taxon>Syntrophomonadaceae</taxon>
        <taxon>Syntrophomonas</taxon>
    </lineage>
</organism>
<dbReference type="EMBL" id="CP000448">
    <property type="protein sequence ID" value="ABI68990.1"/>
    <property type="molecule type" value="Genomic_DNA"/>
</dbReference>
<dbReference type="Pfam" id="PF04016">
    <property type="entry name" value="DUF364"/>
    <property type="match status" value="1"/>
</dbReference>
<reference evidence="4" key="1">
    <citation type="journal article" date="2010" name="Environ. Microbiol.">
        <title>The genome of Syntrophomonas wolfei: new insights into syntrophic metabolism and biohydrogen production.</title>
        <authorList>
            <person name="Sieber J.R."/>
            <person name="Sims D.R."/>
            <person name="Han C."/>
            <person name="Kim E."/>
            <person name="Lykidis A."/>
            <person name="Lapidus A.L."/>
            <person name="McDonnald E."/>
            <person name="Rohlin L."/>
            <person name="Culley D.E."/>
            <person name="Gunsalus R."/>
            <person name="McInerney M.J."/>
        </authorList>
    </citation>
    <scope>NUCLEOTIDE SEQUENCE [LARGE SCALE GENOMIC DNA]</scope>
    <source>
        <strain evidence="4">DSM 2245B / Goettingen</strain>
    </source>
</reference>
<dbReference type="HOGENOM" id="CLU_076326_1_0_9"/>
<dbReference type="Proteomes" id="UP000001968">
    <property type="component" value="Chromosome"/>
</dbReference>
<evidence type="ECO:0008006" key="5">
    <source>
        <dbReference type="Google" id="ProtNLM"/>
    </source>
</evidence>